<dbReference type="RefSeq" id="WP_009491606.1">
    <property type="nucleotide sequence ID" value="NZ_AMYT01000021.1"/>
</dbReference>
<dbReference type="eggNOG" id="COG1426">
    <property type="taxonomic scope" value="Bacteria"/>
</dbReference>
<dbReference type="CDD" id="cd00093">
    <property type="entry name" value="HTH_XRE"/>
    <property type="match status" value="1"/>
</dbReference>
<dbReference type="AlphaFoldDB" id="K8ZKA4"/>
<dbReference type="Proteomes" id="UP000016057">
    <property type="component" value="Unassembled WGS sequence"/>
</dbReference>
<protein>
    <submittedName>
        <fullName evidence="4">Transcriptional regulator in cluster with unspecified monosaccharide ABC transport system</fullName>
    </submittedName>
</protein>
<keyword evidence="2" id="KW-0472">Membrane</keyword>
<reference evidence="4 5" key="1">
    <citation type="journal article" date="2013" name="Genome Announc.">
        <title>Draft Genome Sequence of Catellicoccus marimammalium, a Novel Species Commonly Found in Gull Feces.</title>
        <authorList>
            <person name="Weigand M.R."/>
            <person name="Ryu H."/>
            <person name="Bozcek L."/>
            <person name="Konstantinidis K.T."/>
            <person name="Santo Domingo J.W."/>
        </authorList>
    </citation>
    <scope>NUCLEOTIDE SEQUENCE [LARGE SCALE GENOMIC DNA]</scope>
    <source>
        <strain evidence="4 5">M35/04/3</strain>
    </source>
</reference>
<dbReference type="SUPFAM" id="SSF47413">
    <property type="entry name" value="lambda repressor-like DNA-binding domains"/>
    <property type="match status" value="1"/>
</dbReference>
<dbReference type="PATRIC" id="fig|1234409.3.peg.965"/>
<name>K8ZKA4_9ENTE</name>
<dbReference type="Pfam" id="PF13464">
    <property type="entry name" value="RodZ_C"/>
    <property type="match status" value="1"/>
</dbReference>
<keyword evidence="5" id="KW-1185">Reference proteome</keyword>
<feature type="compositionally biased region" description="Basic and acidic residues" evidence="1">
    <location>
        <begin position="147"/>
        <end position="195"/>
    </location>
</feature>
<dbReference type="InterPro" id="IPR010982">
    <property type="entry name" value="Lambda_DNA-bd_dom_sf"/>
</dbReference>
<keyword evidence="2" id="KW-0812">Transmembrane</keyword>
<dbReference type="GO" id="GO:0003677">
    <property type="term" value="F:DNA binding"/>
    <property type="evidence" value="ECO:0007669"/>
    <property type="project" value="InterPro"/>
</dbReference>
<dbReference type="PANTHER" id="PTHR34475">
    <property type="match status" value="1"/>
</dbReference>
<keyword evidence="2" id="KW-1133">Transmembrane helix</keyword>
<feature type="domain" description="HTH cro/C1-type" evidence="3">
    <location>
        <begin position="6"/>
        <end position="67"/>
    </location>
</feature>
<accession>K8ZKA4</accession>
<evidence type="ECO:0000313" key="4">
    <source>
        <dbReference type="EMBL" id="EKU27018.1"/>
    </source>
</evidence>
<sequence>MTLGEKLKKAREEKHISLAEMQEKTKIQARYIEALENDDYQNLPGEYNTQLFLRAYARQVGLDPDQVIREYQGAPIDDNLKAYEATATRGTRSQQQPKEKTWKRFIPAMILVVIFLVVVGSVSYAFISQHKRFEANNDMNAEYSVDNEVKEPKEAKEEKSAPKDAEKEKKEEKAKESAEAKKKAKEDKEKKKVSVESKAVSTNQINVTAKDIKGKATITLNGSGGRCWVSAVAGGQSLFQGVVEAGAQQTINVPEDTKNVQLQLGNAPMIGVQLNGKEINTSQPTLSKQLTLSFDLSYLKN</sequence>
<evidence type="ECO:0000313" key="5">
    <source>
        <dbReference type="Proteomes" id="UP000016057"/>
    </source>
</evidence>
<gene>
    <name evidence="4" type="ORF">C683_1014</name>
</gene>
<comment type="caution">
    <text evidence="4">The sequence shown here is derived from an EMBL/GenBank/DDBJ whole genome shotgun (WGS) entry which is preliminary data.</text>
</comment>
<dbReference type="InterPro" id="IPR001387">
    <property type="entry name" value="Cro/C1-type_HTH"/>
</dbReference>
<organism evidence="4 5">
    <name type="scientific">Catellicoccus marimammalium M35/04/3</name>
    <dbReference type="NCBI Taxonomy" id="1234409"/>
    <lineage>
        <taxon>Bacteria</taxon>
        <taxon>Bacillati</taxon>
        <taxon>Bacillota</taxon>
        <taxon>Bacilli</taxon>
        <taxon>Lactobacillales</taxon>
        <taxon>Enterococcaceae</taxon>
        <taxon>Catellicoccus</taxon>
    </lineage>
</organism>
<dbReference type="InterPro" id="IPR025194">
    <property type="entry name" value="RodZ-like_C"/>
</dbReference>
<evidence type="ECO:0000256" key="2">
    <source>
        <dbReference type="SAM" id="Phobius"/>
    </source>
</evidence>
<dbReference type="OrthoDB" id="9797543at2"/>
<dbReference type="EMBL" id="AMYT01000021">
    <property type="protein sequence ID" value="EKU27018.1"/>
    <property type="molecule type" value="Genomic_DNA"/>
</dbReference>
<feature type="transmembrane region" description="Helical" evidence="2">
    <location>
        <begin position="105"/>
        <end position="127"/>
    </location>
</feature>
<dbReference type="STRING" id="1234409.C683_1014"/>
<evidence type="ECO:0000256" key="1">
    <source>
        <dbReference type="SAM" id="MobiDB-lite"/>
    </source>
</evidence>
<dbReference type="Gene3D" id="1.10.260.40">
    <property type="entry name" value="lambda repressor-like DNA-binding domains"/>
    <property type="match status" value="1"/>
</dbReference>
<proteinExistence type="predicted"/>
<dbReference type="SMART" id="SM00530">
    <property type="entry name" value="HTH_XRE"/>
    <property type="match status" value="1"/>
</dbReference>
<evidence type="ECO:0000259" key="3">
    <source>
        <dbReference type="SMART" id="SM00530"/>
    </source>
</evidence>
<dbReference type="PANTHER" id="PTHR34475:SF1">
    <property type="entry name" value="CYTOSKELETON PROTEIN RODZ"/>
    <property type="match status" value="1"/>
</dbReference>
<dbReference type="Pfam" id="PF13413">
    <property type="entry name" value="HTH_25"/>
    <property type="match status" value="1"/>
</dbReference>
<dbReference type="InterPro" id="IPR050400">
    <property type="entry name" value="Bact_Cytoskel_RodZ"/>
</dbReference>
<feature type="region of interest" description="Disordered" evidence="1">
    <location>
        <begin position="145"/>
        <end position="196"/>
    </location>
</feature>